<keyword evidence="4" id="KW-1185">Reference proteome</keyword>
<evidence type="ECO:0008006" key="5">
    <source>
        <dbReference type="Google" id="ProtNLM"/>
    </source>
</evidence>
<keyword evidence="2" id="KW-0812">Transmembrane</keyword>
<proteinExistence type="predicted"/>
<gene>
    <name evidence="3" type="ORF">KDW_51470</name>
</gene>
<keyword evidence="2" id="KW-0472">Membrane</keyword>
<dbReference type="Pfam" id="PF06053">
    <property type="entry name" value="DUF929"/>
    <property type="match status" value="1"/>
</dbReference>
<evidence type="ECO:0000256" key="2">
    <source>
        <dbReference type="SAM" id="Phobius"/>
    </source>
</evidence>
<dbReference type="AlphaFoldDB" id="A0A5J4KSX0"/>
<comment type="caution">
    <text evidence="3">The sequence shown here is derived from an EMBL/GenBank/DDBJ whole genome shotgun (WGS) entry which is preliminary data.</text>
</comment>
<name>A0A5J4KSX0_9CHLR</name>
<sequence length="326" mass="35182">MAKQKQGSASSRRAQVRQQRESNTRTQLQSRGRRQQQSSKSGWWLVGGIVILVAVIVGGFIFLAQREAEQSKVGSDQALKTITSVSANVFSSVDKGTSTAPLTHVKNTPVLKGPDGKPELFYMGGEYCPHCAAQRWVVIAALSRFGKFSNLTPILSGEGQVPTYSFHGSSYSSDYIHFEAKETADNDSTNPQKLDDLSADDQKIVNQYAKQPYVQSAGIPFMSIGNQFISTGAYYPETVLTGKSYQNISDEVVDSNSDLSRGIIGAANVLTAAICTTTNNQPANVCGASPIPNVQQGLPAPSVSTDSPVQLARLNQPFEADVRRRS</sequence>
<protein>
    <recommendedName>
        <fullName evidence="5">DUF929 domain-containing protein</fullName>
    </recommendedName>
</protein>
<evidence type="ECO:0000313" key="3">
    <source>
        <dbReference type="EMBL" id="GER90985.1"/>
    </source>
</evidence>
<feature type="compositionally biased region" description="Low complexity" evidence="1">
    <location>
        <begin position="25"/>
        <end position="35"/>
    </location>
</feature>
<organism evidence="3 4">
    <name type="scientific">Dictyobacter vulcani</name>
    <dbReference type="NCBI Taxonomy" id="2607529"/>
    <lineage>
        <taxon>Bacteria</taxon>
        <taxon>Bacillati</taxon>
        <taxon>Chloroflexota</taxon>
        <taxon>Ktedonobacteria</taxon>
        <taxon>Ktedonobacterales</taxon>
        <taxon>Dictyobacteraceae</taxon>
        <taxon>Dictyobacter</taxon>
    </lineage>
</organism>
<reference evidence="3 4" key="1">
    <citation type="submission" date="2019-10" db="EMBL/GenBank/DDBJ databases">
        <title>Dictyobacter vulcani sp. nov., within the class Ktedonobacteria, isolated from soil of volcanic Mt. Zao.</title>
        <authorList>
            <person name="Zheng Y."/>
            <person name="Wang C.M."/>
            <person name="Sakai Y."/>
            <person name="Abe K."/>
            <person name="Yokota A."/>
            <person name="Yabe S."/>
        </authorList>
    </citation>
    <scope>NUCLEOTIDE SEQUENCE [LARGE SCALE GENOMIC DNA]</scope>
    <source>
        <strain evidence="3 4">W12</strain>
    </source>
</reference>
<feature type="region of interest" description="Disordered" evidence="1">
    <location>
        <begin position="1"/>
        <end position="35"/>
    </location>
</feature>
<evidence type="ECO:0000256" key="1">
    <source>
        <dbReference type="SAM" id="MobiDB-lite"/>
    </source>
</evidence>
<dbReference type="EMBL" id="BKZW01000003">
    <property type="protein sequence ID" value="GER90985.1"/>
    <property type="molecule type" value="Genomic_DNA"/>
</dbReference>
<dbReference type="InterPro" id="IPR009272">
    <property type="entry name" value="DUF929"/>
</dbReference>
<feature type="compositionally biased region" description="Low complexity" evidence="1">
    <location>
        <begin position="1"/>
        <end position="17"/>
    </location>
</feature>
<feature type="transmembrane region" description="Helical" evidence="2">
    <location>
        <begin position="43"/>
        <end position="64"/>
    </location>
</feature>
<evidence type="ECO:0000313" key="4">
    <source>
        <dbReference type="Proteomes" id="UP000326912"/>
    </source>
</evidence>
<dbReference type="Proteomes" id="UP000326912">
    <property type="component" value="Unassembled WGS sequence"/>
</dbReference>
<keyword evidence="2" id="KW-1133">Transmembrane helix</keyword>
<dbReference type="RefSeq" id="WP_151758687.1">
    <property type="nucleotide sequence ID" value="NZ_BKZW01000003.1"/>
</dbReference>
<accession>A0A5J4KSX0</accession>